<keyword evidence="2" id="KW-1185">Reference proteome</keyword>
<dbReference type="Proteomes" id="UP000237347">
    <property type="component" value="Unassembled WGS sequence"/>
</dbReference>
<reference evidence="1 2" key="1">
    <citation type="journal article" date="2018" name="Sci. Data">
        <title>The draft genome sequence of cork oak.</title>
        <authorList>
            <person name="Ramos A.M."/>
            <person name="Usie A."/>
            <person name="Barbosa P."/>
            <person name="Barros P.M."/>
            <person name="Capote T."/>
            <person name="Chaves I."/>
            <person name="Simoes F."/>
            <person name="Abreu I."/>
            <person name="Carrasquinho I."/>
            <person name="Faro C."/>
            <person name="Guimaraes J.B."/>
            <person name="Mendonca D."/>
            <person name="Nobrega F."/>
            <person name="Rodrigues L."/>
            <person name="Saibo N.J.M."/>
            <person name="Varela M.C."/>
            <person name="Egas C."/>
            <person name="Matos J."/>
            <person name="Miguel C.M."/>
            <person name="Oliveira M.M."/>
            <person name="Ricardo C.P."/>
            <person name="Goncalves S."/>
        </authorList>
    </citation>
    <scope>NUCLEOTIDE SEQUENCE [LARGE SCALE GENOMIC DNA]</scope>
    <source>
        <strain evidence="2">cv. HL8</strain>
    </source>
</reference>
<sequence>MNHENQKITSASSTGHTVPKRFIDFAPKTAMSMRLPQPRRIPTLSTSTPSFTHSTYNCFYSLYLFIHPQRAYCNVLIARLLLLEGSEFGFLPSEYTYKVLVEGLCKESDL</sequence>
<evidence type="ECO:0000313" key="1">
    <source>
        <dbReference type="EMBL" id="KAK7824666.1"/>
    </source>
</evidence>
<gene>
    <name evidence="1" type="ORF">CFP56_034196</name>
</gene>
<accession>A0AAW0JEK5</accession>
<organism evidence="1 2">
    <name type="scientific">Quercus suber</name>
    <name type="common">Cork oak</name>
    <dbReference type="NCBI Taxonomy" id="58331"/>
    <lineage>
        <taxon>Eukaryota</taxon>
        <taxon>Viridiplantae</taxon>
        <taxon>Streptophyta</taxon>
        <taxon>Embryophyta</taxon>
        <taxon>Tracheophyta</taxon>
        <taxon>Spermatophyta</taxon>
        <taxon>Magnoliopsida</taxon>
        <taxon>eudicotyledons</taxon>
        <taxon>Gunneridae</taxon>
        <taxon>Pentapetalae</taxon>
        <taxon>rosids</taxon>
        <taxon>fabids</taxon>
        <taxon>Fagales</taxon>
        <taxon>Fagaceae</taxon>
        <taxon>Quercus</taxon>
    </lineage>
</organism>
<name>A0AAW0JEK5_QUESU</name>
<comment type="caution">
    <text evidence="1">The sequence shown here is derived from an EMBL/GenBank/DDBJ whole genome shotgun (WGS) entry which is preliminary data.</text>
</comment>
<dbReference type="AlphaFoldDB" id="A0AAW0JEK5"/>
<dbReference type="EMBL" id="PKMF04000596">
    <property type="protein sequence ID" value="KAK7824666.1"/>
    <property type="molecule type" value="Genomic_DNA"/>
</dbReference>
<evidence type="ECO:0000313" key="2">
    <source>
        <dbReference type="Proteomes" id="UP000237347"/>
    </source>
</evidence>
<proteinExistence type="predicted"/>
<protein>
    <submittedName>
        <fullName evidence="1">Pentatricopeptide repeat-containing protein</fullName>
    </submittedName>
</protein>